<comment type="similarity">
    <text evidence="1">Belongs to the gamma-glutamyltransferase family.</text>
</comment>
<dbReference type="STRING" id="1150469.RSPPHO_00362"/>
<evidence type="ECO:0000313" key="3">
    <source>
        <dbReference type="EMBL" id="CCG06988.1"/>
    </source>
</evidence>
<gene>
    <name evidence="3" type="ORF">RSPPHO_00362</name>
</gene>
<proteinExistence type="inferred from homology"/>
<keyword evidence="3" id="KW-0808">Transferase</keyword>
<sequence>MRMGDTVTVRRTGWGKGKDRGGKRQSMALMAALLLGLTTACADDRPPGVIGHIEGFAGVVVADEPQAVLVARDVLSAGGLAGDAAVALGFTLAVTLPSSAGLGGGGLCVAYNGETNKIETLDFRPGVGGAVRREPWRFLPWHGDCSPCMPALAPGAGSRC</sequence>
<dbReference type="eggNOG" id="COG0405">
    <property type="taxonomic scope" value="Bacteria"/>
</dbReference>
<dbReference type="PANTHER" id="PTHR43199">
    <property type="entry name" value="GLUTATHIONE HYDROLASE"/>
    <property type="match status" value="1"/>
</dbReference>
<dbReference type="InterPro" id="IPR051792">
    <property type="entry name" value="GGT_bact"/>
</dbReference>
<dbReference type="InterPro" id="IPR029055">
    <property type="entry name" value="Ntn_hydrolases_N"/>
</dbReference>
<reference evidence="3 4" key="1">
    <citation type="submission" date="2012-02" db="EMBL/GenBank/DDBJ databases">
        <title>Shotgun genome sequence of Phaeospirillum photometricum DSM 122.</title>
        <authorList>
            <person name="Duquesne K."/>
            <person name="Sturgis J."/>
        </authorList>
    </citation>
    <scope>NUCLEOTIDE SEQUENCE [LARGE SCALE GENOMIC DNA]</scope>
    <source>
        <strain evidence="4">DSM122</strain>
    </source>
</reference>
<evidence type="ECO:0000256" key="1">
    <source>
        <dbReference type="ARBA" id="ARBA00009381"/>
    </source>
</evidence>
<dbReference type="GO" id="GO:0103068">
    <property type="term" value="F:leukotriene C4 gamma-glutamyl transferase activity"/>
    <property type="evidence" value="ECO:0007669"/>
    <property type="project" value="UniProtKB-EC"/>
</dbReference>
<evidence type="ECO:0000313" key="4">
    <source>
        <dbReference type="Proteomes" id="UP000033220"/>
    </source>
</evidence>
<dbReference type="SUPFAM" id="SSF56235">
    <property type="entry name" value="N-terminal nucleophile aminohydrolases (Ntn hydrolases)"/>
    <property type="match status" value="1"/>
</dbReference>
<evidence type="ECO:0000256" key="2">
    <source>
        <dbReference type="SAM" id="MobiDB-lite"/>
    </source>
</evidence>
<organism evidence="3 4">
    <name type="scientific">Pararhodospirillum photometricum DSM 122</name>
    <dbReference type="NCBI Taxonomy" id="1150469"/>
    <lineage>
        <taxon>Bacteria</taxon>
        <taxon>Pseudomonadati</taxon>
        <taxon>Pseudomonadota</taxon>
        <taxon>Alphaproteobacteria</taxon>
        <taxon>Rhodospirillales</taxon>
        <taxon>Rhodospirillaceae</taxon>
        <taxon>Pararhodospirillum</taxon>
    </lineage>
</organism>
<accession>H6SNB2</accession>
<dbReference type="EC" id="2.3.2.2" evidence="3"/>
<feature type="region of interest" description="Disordered" evidence="2">
    <location>
        <begin position="1"/>
        <end position="22"/>
    </location>
</feature>
<keyword evidence="3" id="KW-0012">Acyltransferase</keyword>
<dbReference type="PANTHER" id="PTHR43199:SF1">
    <property type="entry name" value="GLUTATHIONE HYDROLASE PROENZYME"/>
    <property type="match status" value="1"/>
</dbReference>
<keyword evidence="4" id="KW-1185">Reference proteome</keyword>
<protein>
    <submittedName>
        <fullName evidence="3">Gamma-glutamyltransferase</fullName>
        <ecNumber evidence="3">2.3.2.2</ecNumber>
    </submittedName>
</protein>
<dbReference type="HOGENOM" id="CLU_1650803_0_0_5"/>
<dbReference type="AlphaFoldDB" id="H6SNB2"/>
<dbReference type="Pfam" id="PF01019">
    <property type="entry name" value="G_glu_transpept"/>
    <property type="match status" value="1"/>
</dbReference>
<dbReference type="KEGG" id="rpm:RSPPHO_00362"/>
<dbReference type="EMBL" id="HE663493">
    <property type="protein sequence ID" value="CCG06988.1"/>
    <property type="molecule type" value="Genomic_DNA"/>
</dbReference>
<dbReference type="Proteomes" id="UP000033220">
    <property type="component" value="Chromosome DSM 122"/>
</dbReference>
<name>H6SNB2_PARPM</name>
<dbReference type="PATRIC" id="fig|1150469.3.peg.423"/>